<dbReference type="Gene3D" id="1.10.510.10">
    <property type="entry name" value="Transferase(Phosphotransferase) domain 1"/>
    <property type="match status" value="1"/>
</dbReference>
<comment type="caution">
    <text evidence="1">The sequence shown here is derived from an EMBL/GenBank/DDBJ whole genome shotgun (WGS) entry which is preliminary data.</text>
</comment>
<dbReference type="Proteomes" id="UP001303160">
    <property type="component" value="Unassembled WGS sequence"/>
</dbReference>
<proteinExistence type="predicted"/>
<evidence type="ECO:0000313" key="1">
    <source>
        <dbReference type="EMBL" id="KAK4200370.1"/>
    </source>
</evidence>
<sequence length="200" mass="22391">SGNRVKTGVNLLGYTKIRATELKFVTGFDNSTLECSQLYALVFKYASGGALLPAFEKQVYSSFRGDALKTWTTILRYIYEVGTAIRDLPDAHRAVHERNILLRRRQVLPAVVDFGLARGGDCEDSRLQFADRYEAVLADPCPPWEQYDIGVWGPQLDLPRPVDDPAAGRGEDAMAFGLFIMKLLRTALPALHDYMKHPDV</sequence>
<dbReference type="SUPFAM" id="SSF56112">
    <property type="entry name" value="Protein kinase-like (PK-like)"/>
    <property type="match status" value="1"/>
</dbReference>
<dbReference type="EMBL" id="MU863920">
    <property type="protein sequence ID" value="KAK4200370.1"/>
    <property type="molecule type" value="Genomic_DNA"/>
</dbReference>
<feature type="non-terminal residue" evidence="1">
    <location>
        <position position="1"/>
    </location>
</feature>
<reference evidence="1" key="1">
    <citation type="journal article" date="2023" name="Mol. Phylogenet. Evol.">
        <title>Genome-scale phylogeny and comparative genomics of the fungal order Sordariales.</title>
        <authorList>
            <person name="Hensen N."/>
            <person name="Bonometti L."/>
            <person name="Westerberg I."/>
            <person name="Brannstrom I.O."/>
            <person name="Guillou S."/>
            <person name="Cros-Aarteil S."/>
            <person name="Calhoun S."/>
            <person name="Haridas S."/>
            <person name="Kuo A."/>
            <person name="Mondo S."/>
            <person name="Pangilinan J."/>
            <person name="Riley R."/>
            <person name="LaButti K."/>
            <person name="Andreopoulos B."/>
            <person name="Lipzen A."/>
            <person name="Chen C."/>
            <person name="Yan M."/>
            <person name="Daum C."/>
            <person name="Ng V."/>
            <person name="Clum A."/>
            <person name="Steindorff A."/>
            <person name="Ohm R.A."/>
            <person name="Martin F."/>
            <person name="Silar P."/>
            <person name="Natvig D.O."/>
            <person name="Lalanne C."/>
            <person name="Gautier V."/>
            <person name="Ament-Velasquez S.L."/>
            <person name="Kruys A."/>
            <person name="Hutchinson M.I."/>
            <person name="Powell A.J."/>
            <person name="Barry K."/>
            <person name="Miller A.N."/>
            <person name="Grigoriev I.V."/>
            <person name="Debuchy R."/>
            <person name="Gladieux P."/>
            <person name="Hiltunen Thoren M."/>
            <person name="Johannesson H."/>
        </authorList>
    </citation>
    <scope>NUCLEOTIDE SEQUENCE</scope>
    <source>
        <strain evidence="1">CBS 315.58</strain>
    </source>
</reference>
<organism evidence="1 2">
    <name type="scientific">Triangularia verruculosa</name>
    <dbReference type="NCBI Taxonomy" id="2587418"/>
    <lineage>
        <taxon>Eukaryota</taxon>
        <taxon>Fungi</taxon>
        <taxon>Dikarya</taxon>
        <taxon>Ascomycota</taxon>
        <taxon>Pezizomycotina</taxon>
        <taxon>Sordariomycetes</taxon>
        <taxon>Sordariomycetidae</taxon>
        <taxon>Sordariales</taxon>
        <taxon>Podosporaceae</taxon>
        <taxon>Triangularia</taxon>
    </lineage>
</organism>
<accession>A0AAN6XGV6</accession>
<protein>
    <recommendedName>
        <fullName evidence="3">Protein kinase domain-containing protein</fullName>
    </recommendedName>
</protein>
<evidence type="ECO:0000313" key="2">
    <source>
        <dbReference type="Proteomes" id="UP001303160"/>
    </source>
</evidence>
<dbReference type="InterPro" id="IPR011009">
    <property type="entry name" value="Kinase-like_dom_sf"/>
</dbReference>
<reference evidence="1" key="2">
    <citation type="submission" date="2023-05" db="EMBL/GenBank/DDBJ databases">
        <authorList>
            <consortium name="Lawrence Berkeley National Laboratory"/>
            <person name="Steindorff A."/>
            <person name="Hensen N."/>
            <person name="Bonometti L."/>
            <person name="Westerberg I."/>
            <person name="Brannstrom I.O."/>
            <person name="Guillou S."/>
            <person name="Cros-Aarteil S."/>
            <person name="Calhoun S."/>
            <person name="Haridas S."/>
            <person name="Kuo A."/>
            <person name="Mondo S."/>
            <person name="Pangilinan J."/>
            <person name="Riley R."/>
            <person name="Labutti K."/>
            <person name="Andreopoulos B."/>
            <person name="Lipzen A."/>
            <person name="Chen C."/>
            <person name="Yanf M."/>
            <person name="Daum C."/>
            <person name="Ng V."/>
            <person name="Clum A."/>
            <person name="Ohm R."/>
            <person name="Martin F."/>
            <person name="Silar P."/>
            <person name="Natvig D."/>
            <person name="Lalanne C."/>
            <person name="Gautier V."/>
            <person name="Ament-Velasquez S.L."/>
            <person name="Kruys A."/>
            <person name="Hutchinson M.I."/>
            <person name="Powell A.J."/>
            <person name="Barry K."/>
            <person name="Miller A.N."/>
            <person name="Grigoriev I.V."/>
            <person name="Debuchy R."/>
            <person name="Gladieux P."/>
            <person name="Thoren M.H."/>
            <person name="Johannesson H."/>
        </authorList>
    </citation>
    <scope>NUCLEOTIDE SEQUENCE</scope>
    <source>
        <strain evidence="1">CBS 315.58</strain>
    </source>
</reference>
<gene>
    <name evidence="1" type="ORF">QBC40DRAFT_151022</name>
</gene>
<keyword evidence="2" id="KW-1185">Reference proteome</keyword>
<dbReference type="AlphaFoldDB" id="A0AAN6XGV6"/>
<name>A0AAN6XGV6_9PEZI</name>
<feature type="non-terminal residue" evidence="1">
    <location>
        <position position="200"/>
    </location>
</feature>
<evidence type="ECO:0008006" key="3">
    <source>
        <dbReference type="Google" id="ProtNLM"/>
    </source>
</evidence>